<keyword evidence="1" id="KW-0472">Membrane</keyword>
<dbReference type="InterPro" id="IPR004697">
    <property type="entry name" value="AbgT"/>
</dbReference>
<feature type="transmembrane region" description="Helical" evidence="1">
    <location>
        <begin position="306"/>
        <end position="327"/>
    </location>
</feature>
<keyword evidence="3" id="KW-1185">Reference proteome</keyword>
<gene>
    <name evidence="2" type="ORF">ACFOUO_07630</name>
</gene>
<evidence type="ECO:0000256" key="1">
    <source>
        <dbReference type="SAM" id="Phobius"/>
    </source>
</evidence>
<evidence type="ECO:0000313" key="3">
    <source>
        <dbReference type="Proteomes" id="UP001595843"/>
    </source>
</evidence>
<feature type="transmembrane region" description="Helical" evidence="1">
    <location>
        <begin position="90"/>
        <end position="110"/>
    </location>
</feature>
<feature type="transmembrane region" description="Helical" evidence="1">
    <location>
        <begin position="130"/>
        <end position="157"/>
    </location>
</feature>
<feature type="transmembrane region" description="Helical" evidence="1">
    <location>
        <begin position="385"/>
        <end position="407"/>
    </location>
</feature>
<keyword evidence="1" id="KW-0812">Transmembrane</keyword>
<sequence>MSNQLPQLAHDPGHNQSGFLGWIEKTGNRLPHPFWLFTILSLIVIVASCLLNSLGVEMKHPDPDEGMIQVKSLVSDEGIRWLAKGMIDNFVGFAPLGLVTVLMFGIGLAQEVGFIQSCLRLFIMKMPGRLLTYSTVFAGIIGNLASDAAFIIIPPLAAMMFYAVGRHPLAGLAAGFAGVGSGFTANLLITPTDVLLSGIATEVASSVYKTADVTPVDNYFFMIASVPVLTLVGGLVTDKIVERRLGVYKQEVDVDIHELKPEEKKGLRAAGWTILIYGVLLAFTVVPEGAPLRNPETDGIVPSPFLDAIVPFTLFLFIFGAVAYGIPAGKIKNAGDIPERMANAMKDLAHYFVLIFAASQFVAYFEWSNLGLWLARSGADFIQWLGLGSIPALIGFILLQAFLNLFIFSGSAQWALMAPIFIPMLMVANQYDPALIQVAYRIADSSTNTITPLNPYIPLILTFMAKYDKRAGFGTLFSMMLPFALAFLGVWTAMLILWILLGLPLGPGVELFLN</sequence>
<feature type="transmembrane region" description="Helical" evidence="1">
    <location>
        <begin position="479"/>
        <end position="501"/>
    </location>
</feature>
<name>A0ABV8JCP8_9BACL</name>
<proteinExistence type="predicted"/>
<keyword evidence="1" id="KW-1133">Transmembrane helix</keyword>
<reference evidence="3" key="1">
    <citation type="journal article" date="2019" name="Int. J. Syst. Evol. Microbiol.">
        <title>The Global Catalogue of Microorganisms (GCM) 10K type strain sequencing project: providing services to taxonomists for standard genome sequencing and annotation.</title>
        <authorList>
            <consortium name="The Broad Institute Genomics Platform"/>
            <consortium name="The Broad Institute Genome Sequencing Center for Infectious Disease"/>
            <person name="Wu L."/>
            <person name="Ma J."/>
        </authorList>
    </citation>
    <scope>NUCLEOTIDE SEQUENCE [LARGE SCALE GENOMIC DNA]</scope>
    <source>
        <strain evidence="3">IBRC-M 10813</strain>
    </source>
</reference>
<feature type="transmembrane region" description="Helical" evidence="1">
    <location>
        <begin position="34"/>
        <end position="54"/>
    </location>
</feature>
<dbReference type="Pfam" id="PF03806">
    <property type="entry name" value="ABG_transport"/>
    <property type="match status" value="1"/>
</dbReference>
<dbReference type="PANTHER" id="PTHR30282">
    <property type="entry name" value="P-AMINOBENZOYL GLUTAMATE TRANSPORTER"/>
    <property type="match status" value="1"/>
</dbReference>
<dbReference type="EMBL" id="JBHSAP010000009">
    <property type="protein sequence ID" value="MFC4076678.1"/>
    <property type="molecule type" value="Genomic_DNA"/>
</dbReference>
<feature type="transmembrane region" description="Helical" evidence="1">
    <location>
        <begin position="348"/>
        <end position="365"/>
    </location>
</feature>
<protein>
    <submittedName>
        <fullName evidence="2">AbgT family transporter</fullName>
    </submittedName>
</protein>
<accession>A0ABV8JCP8</accession>
<feature type="transmembrane region" description="Helical" evidence="1">
    <location>
        <begin position="169"/>
        <end position="189"/>
    </location>
</feature>
<feature type="transmembrane region" description="Helical" evidence="1">
    <location>
        <begin position="414"/>
        <end position="431"/>
    </location>
</feature>
<feature type="transmembrane region" description="Helical" evidence="1">
    <location>
        <begin position="269"/>
        <end position="286"/>
    </location>
</feature>
<comment type="caution">
    <text evidence="2">The sequence shown here is derived from an EMBL/GenBank/DDBJ whole genome shotgun (WGS) entry which is preliminary data.</text>
</comment>
<dbReference type="PANTHER" id="PTHR30282:SF0">
    <property type="entry name" value="P-AMINOBENZOYL-GLUTAMATE TRANSPORT PROTEIN"/>
    <property type="match status" value="1"/>
</dbReference>
<feature type="transmembrane region" description="Helical" evidence="1">
    <location>
        <begin position="219"/>
        <end position="236"/>
    </location>
</feature>
<feature type="transmembrane region" description="Helical" evidence="1">
    <location>
        <begin position="451"/>
        <end position="467"/>
    </location>
</feature>
<dbReference type="Proteomes" id="UP001595843">
    <property type="component" value="Unassembled WGS sequence"/>
</dbReference>
<evidence type="ECO:0000313" key="2">
    <source>
        <dbReference type="EMBL" id="MFC4076678.1"/>
    </source>
</evidence>
<dbReference type="RefSeq" id="WP_380703835.1">
    <property type="nucleotide sequence ID" value="NZ_JBHSAP010000009.1"/>
</dbReference>
<organism evidence="2 3">
    <name type="scientific">Salinithrix halophila</name>
    <dbReference type="NCBI Taxonomy" id="1485204"/>
    <lineage>
        <taxon>Bacteria</taxon>
        <taxon>Bacillati</taxon>
        <taxon>Bacillota</taxon>
        <taxon>Bacilli</taxon>
        <taxon>Bacillales</taxon>
        <taxon>Thermoactinomycetaceae</taxon>
        <taxon>Salinithrix</taxon>
    </lineage>
</organism>